<dbReference type="PROSITE" id="PS51192">
    <property type="entry name" value="HELICASE_ATP_BIND_1"/>
    <property type="match status" value="1"/>
</dbReference>
<dbReference type="SMART" id="SM00487">
    <property type="entry name" value="DEXDc"/>
    <property type="match status" value="1"/>
</dbReference>
<dbReference type="GO" id="GO:0005524">
    <property type="term" value="F:ATP binding"/>
    <property type="evidence" value="ECO:0007669"/>
    <property type="project" value="UniProtKB-KW"/>
</dbReference>
<protein>
    <recommendedName>
        <fullName evidence="3">Nucleoside triphosphatase I</fullName>
        <ecNumber evidence="2">3.6.1.15</ecNumber>
    </recommendedName>
    <alternativeName>
        <fullName evidence="8">Nucleoside triphosphate phosphohydrolase I</fullName>
    </alternativeName>
</protein>
<dbReference type="Proteomes" id="UP000318778">
    <property type="component" value="Segment"/>
</dbReference>
<dbReference type="EC" id="3.6.1.15" evidence="2"/>
<dbReference type="PANTHER" id="PTHR45766:SF6">
    <property type="entry name" value="SWI_SNF-RELATED MATRIX-ASSOCIATED ACTIN-DEPENDENT REGULATOR OF CHROMATIN SUBFAMILY A-LIKE PROTEIN 1"/>
    <property type="match status" value="1"/>
</dbReference>
<evidence type="ECO:0000259" key="10">
    <source>
        <dbReference type="PROSITE" id="PS51192"/>
    </source>
</evidence>
<evidence type="ECO:0000313" key="12">
    <source>
        <dbReference type="EMBL" id="ATI21033.1"/>
    </source>
</evidence>
<dbReference type="InterPro" id="IPR000330">
    <property type="entry name" value="SNF2_N"/>
</dbReference>
<feature type="domain" description="Helicase ATP-binding" evidence="10">
    <location>
        <begin position="41"/>
        <end position="203"/>
    </location>
</feature>
<keyword evidence="7" id="KW-0804">Transcription</keyword>
<dbReference type="PROSITE" id="PS51194">
    <property type="entry name" value="HELICASE_CTER"/>
    <property type="match status" value="1"/>
</dbReference>
<evidence type="ECO:0000256" key="5">
    <source>
        <dbReference type="ARBA" id="ARBA00022801"/>
    </source>
</evidence>
<dbReference type="InterPro" id="IPR013676">
    <property type="entry name" value="NPHI_C"/>
</dbReference>
<evidence type="ECO:0000259" key="11">
    <source>
        <dbReference type="PROSITE" id="PS51194"/>
    </source>
</evidence>
<sequence length="634" mass="73166">MNIYASYLDYALRRTGHLLPEMSGKETITLKEYQLFVAKIFLGLDSMNSLLLFQETGVGKTVTAVYMLKHLRFIYTDWTVLLILKKALIEDPWVSTIERYAPEVLKDCLFMNYDDQNFHHKFFTNIKTVSSRSRIFVIIDECHNFISKSLVKEDGRKRNTKYVYNYLSRNVVQRNNKLLCLSATPIVNDVREFQMLVNLLRPGIFPPQSLFYNKKLVNEREIISKLGCVCSYIVNNETSIFDNIEGTELFARKTVMLRYVTMSQKQEELYMKARSVERRLGISVFKIYQRMAATFVFDDIPDKKGLTLEEYDTMLGHMVADFERGLSGRHFSKTALRVFAAGGTIEEVSGAEDLSLYHHLFQHSCKFTEVCLRVVASEGKCLIFEPFIKASGIRMLSRYLEVFSISYVEFSSRTKDVRTRLVADFNRAENTDGTEIKVCIFSQSGNEGISFLSVNDIFILDMTWNEASLKQIIGRAIRLNSHASNPPERRYVNVHLIIARLNSGASSVDDALLEIIQTKSREFTQLYRVLKLASIEWIYRNFTEFPHVEDEAGFKKLVSRAIDLSHDVTTNRRTAYGENIWYTFSPLIISIHQGFKTEDGRVYDTDGHYVTTVPEPPVVRVHEGKLVYVFPDVR</sequence>
<evidence type="ECO:0000256" key="4">
    <source>
        <dbReference type="ARBA" id="ARBA00022741"/>
    </source>
</evidence>
<evidence type="ECO:0000256" key="7">
    <source>
        <dbReference type="ARBA" id="ARBA00023163"/>
    </source>
</evidence>
<keyword evidence="5" id="KW-0378">Hydrolase</keyword>
<dbReference type="Pfam" id="PF08469">
    <property type="entry name" value="NPHI_C"/>
    <property type="match status" value="1"/>
</dbReference>
<dbReference type="Pfam" id="PF00271">
    <property type="entry name" value="Helicase_C"/>
    <property type="match status" value="1"/>
</dbReference>
<evidence type="ECO:0000256" key="3">
    <source>
        <dbReference type="ARBA" id="ARBA00016931"/>
    </source>
</evidence>
<dbReference type="EMBL" id="MF467280">
    <property type="protein sequence ID" value="ATI21033.1"/>
    <property type="molecule type" value="Genomic_DNA"/>
</dbReference>
<comment type="similarity">
    <text evidence="1">Belongs to the helicase family. NPH I subfamily.</text>
</comment>
<reference evidence="12" key="1">
    <citation type="journal article" date="2017" name="Virus Res.">
        <title>Complete genomic characterisation of two novel poxviruses (WKPV and EKPV) from western and eastern grey kangaroos.</title>
        <authorList>
            <person name="Bennett M."/>
            <person name="Tu S.L."/>
            <person name="Upton C."/>
            <person name="McArtor C."/>
            <person name="Gillett A."/>
            <person name="Laird T."/>
            <person name="O'Dea M."/>
        </authorList>
    </citation>
    <scope>NUCLEOTIDE SEQUENCE [LARGE SCALE GENOMIC DNA]</scope>
    <source>
        <strain evidence="12">Western Australia</strain>
    </source>
</reference>
<dbReference type="PANTHER" id="PTHR45766">
    <property type="entry name" value="DNA ANNEALING HELICASE AND ENDONUCLEASE ZRANB3 FAMILY MEMBER"/>
    <property type="match status" value="1"/>
</dbReference>
<evidence type="ECO:0000256" key="8">
    <source>
        <dbReference type="ARBA" id="ARBA00031272"/>
    </source>
</evidence>
<evidence type="ECO:0000256" key="6">
    <source>
        <dbReference type="ARBA" id="ARBA00022840"/>
    </source>
</evidence>
<dbReference type="GO" id="GO:0006351">
    <property type="term" value="P:DNA-templated transcription"/>
    <property type="evidence" value="ECO:0007669"/>
    <property type="project" value="InterPro"/>
</dbReference>
<dbReference type="Gene3D" id="3.40.50.300">
    <property type="entry name" value="P-loop containing nucleotide triphosphate hydrolases"/>
    <property type="match status" value="2"/>
</dbReference>
<organism evidence="12">
    <name type="scientific">Western grey kangaroopox virus</name>
    <dbReference type="NCBI Taxonomy" id="1566307"/>
    <lineage>
        <taxon>Viruses</taxon>
        <taxon>Varidnaviria</taxon>
        <taxon>Bamfordvirae</taxon>
        <taxon>Nucleocytoviricota</taxon>
        <taxon>Pokkesviricetes</taxon>
        <taxon>Chitovirales</taxon>
        <taxon>Poxviridae</taxon>
        <taxon>Chordopoxvirinae</taxon>
        <taxon>Macropopoxvirus</taxon>
        <taxon>Macropopoxvirus mfuliginosuspox</taxon>
        <taxon>Western kangaroopox virus</taxon>
    </lineage>
</organism>
<evidence type="ECO:0000256" key="2">
    <source>
        <dbReference type="ARBA" id="ARBA00012445"/>
    </source>
</evidence>
<dbReference type="SUPFAM" id="SSF52540">
    <property type="entry name" value="P-loop containing nucleoside triphosphate hydrolases"/>
    <property type="match status" value="2"/>
</dbReference>
<comment type="catalytic activity">
    <reaction evidence="9">
        <text>a ribonucleoside 5'-triphosphate + H2O = a ribonucleoside 5'-diphosphate + phosphate + H(+)</text>
        <dbReference type="Rhea" id="RHEA:23680"/>
        <dbReference type="ChEBI" id="CHEBI:15377"/>
        <dbReference type="ChEBI" id="CHEBI:15378"/>
        <dbReference type="ChEBI" id="CHEBI:43474"/>
        <dbReference type="ChEBI" id="CHEBI:57930"/>
        <dbReference type="ChEBI" id="CHEBI:61557"/>
        <dbReference type="EC" id="3.6.1.15"/>
    </reaction>
</comment>
<keyword evidence="6" id="KW-0067">ATP-binding</keyword>
<name>A0A2C9DSQ0_9POXV</name>
<proteinExistence type="inferred from homology"/>
<evidence type="ECO:0000256" key="9">
    <source>
        <dbReference type="ARBA" id="ARBA00047631"/>
    </source>
</evidence>
<accession>A0A2C9DSQ0</accession>
<dbReference type="InterPro" id="IPR014001">
    <property type="entry name" value="Helicase_ATP-bd"/>
</dbReference>
<dbReference type="GO" id="GO:0017111">
    <property type="term" value="F:ribonucleoside triphosphate phosphatase activity"/>
    <property type="evidence" value="ECO:0007669"/>
    <property type="project" value="UniProtKB-EC"/>
</dbReference>
<dbReference type="InterPro" id="IPR027417">
    <property type="entry name" value="P-loop_NTPase"/>
</dbReference>
<dbReference type="Pfam" id="PF00176">
    <property type="entry name" value="SNF2-rel_dom"/>
    <property type="match status" value="1"/>
</dbReference>
<evidence type="ECO:0000256" key="1">
    <source>
        <dbReference type="ARBA" id="ARBA00010677"/>
    </source>
</evidence>
<evidence type="ECO:0000313" key="13">
    <source>
        <dbReference type="Proteomes" id="UP000318778"/>
    </source>
</evidence>
<keyword evidence="4" id="KW-0547">Nucleotide-binding</keyword>
<feature type="domain" description="Helicase C-terminal" evidence="11">
    <location>
        <begin position="366"/>
        <end position="531"/>
    </location>
</feature>
<dbReference type="InterPro" id="IPR001650">
    <property type="entry name" value="Helicase_C-like"/>
</dbReference>
<dbReference type="SMART" id="SM00490">
    <property type="entry name" value="HELICc"/>
    <property type="match status" value="1"/>
</dbReference>
<keyword evidence="13" id="KW-1185">Reference proteome</keyword>